<keyword evidence="4 13" id="KW-0813">Transport</keyword>
<reference evidence="17 18" key="1">
    <citation type="submission" date="2019-03" db="EMBL/GenBank/DDBJ databases">
        <title>Sequencing 25 genomes of Wallemia mellicola.</title>
        <authorList>
            <person name="Gostincar C."/>
        </authorList>
    </citation>
    <scope>NUCLEOTIDE SEQUENCE [LARGE SCALE GENOMIC DNA]</scope>
    <source>
        <strain evidence="17 18">EXF-1277</strain>
    </source>
</reference>
<dbReference type="PANTHER" id="PTHR22888:SF9">
    <property type="entry name" value="CYTOCHROME C OXIDASE SUBUNIT 2"/>
    <property type="match status" value="1"/>
</dbReference>
<evidence type="ECO:0000313" key="18">
    <source>
        <dbReference type="Proteomes" id="UP000305362"/>
    </source>
</evidence>
<dbReference type="PROSITE" id="PS50999">
    <property type="entry name" value="COX2_TM"/>
    <property type="match status" value="1"/>
</dbReference>
<comment type="similarity">
    <text evidence="2 13">Belongs to the cytochrome c oxidase subunit 2 family.</text>
</comment>
<comment type="function">
    <text evidence="13">Component of the cytochrome c oxidase, the last enzyme in the mitochondrial electron transport chain which drives oxidative phosphorylation. The respiratory chain contains 3 multisubunit complexes succinate dehydrogenase (complex II, CII), ubiquinol-cytochrome c oxidoreductase (cytochrome b-c1 complex, complex III, CIII) and cytochrome c oxidase (complex IV, CIV), that cooperate to transfer electrons derived from NADH and succinate to molecular oxygen, creating an electrochemical gradient over the inner membrane that drives transmembrane transport and the ATP synthase. Cytochrome c oxidase is the component of the respiratory chain that catalyzes the reduction of oxygen to water. Electrons originating from reduced cytochrome c in the intermembrane space (IMS) are transferred via the dinuclear copper A center (CU(A)) of subunit 2 and heme A of subunit 1 to the active site in subunit 1, a binuclear center (BNC) formed by heme A3 and copper B (CU(B)). The BNC reduces molecular oxygen to 2 water molecules using 4 electrons from cytochrome c in the IMS and 4 protons from the mitochondrial matrix.</text>
</comment>
<dbReference type="FunFam" id="1.10.287.90:FF:000004">
    <property type="entry name" value="Cytochrome c oxidase subunit 2"/>
    <property type="match status" value="1"/>
</dbReference>
<keyword evidence="13" id="KW-0186">Copper</keyword>
<evidence type="ECO:0000256" key="1">
    <source>
        <dbReference type="ARBA" id="ARBA00004448"/>
    </source>
</evidence>
<evidence type="ECO:0000256" key="2">
    <source>
        <dbReference type="ARBA" id="ARBA00007866"/>
    </source>
</evidence>
<dbReference type="PANTHER" id="PTHR22888">
    <property type="entry name" value="CYTOCHROME C OXIDASE, SUBUNIT II"/>
    <property type="match status" value="1"/>
</dbReference>
<dbReference type="InterPro" id="IPR002429">
    <property type="entry name" value="CcO_II-like_C"/>
</dbReference>
<comment type="catalytic activity">
    <reaction evidence="12">
        <text>4 Fe(II)-[cytochrome c] + O2 + 8 H(+)(in) = 4 Fe(III)-[cytochrome c] + 2 H2O + 4 H(+)(out)</text>
        <dbReference type="Rhea" id="RHEA:11436"/>
        <dbReference type="Rhea" id="RHEA-COMP:10350"/>
        <dbReference type="Rhea" id="RHEA-COMP:14399"/>
        <dbReference type="ChEBI" id="CHEBI:15377"/>
        <dbReference type="ChEBI" id="CHEBI:15378"/>
        <dbReference type="ChEBI" id="CHEBI:15379"/>
        <dbReference type="ChEBI" id="CHEBI:29033"/>
        <dbReference type="ChEBI" id="CHEBI:29034"/>
        <dbReference type="EC" id="7.1.1.9"/>
    </reaction>
    <physiologicalReaction direction="left-to-right" evidence="12">
        <dbReference type="Rhea" id="RHEA:11437"/>
    </physiologicalReaction>
</comment>
<sequence>MNFLLNWLVPVYNDAPEPWKLSFQDGASPTFEGITELHDTIFFYLVVIGVGVFWIMGVTMINFSESKSQIVYKHFNHGTLIELVWTITPAFILIAIAFPSFKLLYLMDEVISPSMTIKVNGAQWYWSYEYSDYLNEEGESLEFDSYMVPESDLELGQLRLLDVDAPVVVPVDTHIRFIVTANDVIHDFAVPSLGLKIDATPGTYYGQCSEICGAYHAFMPIQIQAVSLDKYLSWLDSQF</sequence>
<gene>
    <name evidence="17" type="ORF">E3Q03_04483</name>
</gene>
<dbReference type="GO" id="GO:0005743">
    <property type="term" value="C:mitochondrial inner membrane"/>
    <property type="evidence" value="ECO:0007669"/>
    <property type="project" value="UniProtKB-SubCell"/>
</dbReference>
<evidence type="ECO:0000256" key="13">
    <source>
        <dbReference type="RuleBase" id="RU000457"/>
    </source>
</evidence>
<feature type="transmembrane region" description="Helical" evidence="14">
    <location>
        <begin position="83"/>
        <end position="107"/>
    </location>
</feature>
<evidence type="ECO:0000256" key="8">
    <source>
        <dbReference type="ARBA" id="ARBA00022982"/>
    </source>
</evidence>
<keyword evidence="13" id="KW-0479">Metal-binding</keyword>
<dbReference type="InterPro" id="IPR008972">
    <property type="entry name" value="Cupredoxin"/>
</dbReference>
<dbReference type="Gene3D" id="1.10.287.90">
    <property type="match status" value="1"/>
</dbReference>
<organism evidence="17 18">
    <name type="scientific">Wallemia mellicola</name>
    <dbReference type="NCBI Taxonomy" id="1708541"/>
    <lineage>
        <taxon>Eukaryota</taxon>
        <taxon>Fungi</taxon>
        <taxon>Dikarya</taxon>
        <taxon>Basidiomycota</taxon>
        <taxon>Wallemiomycotina</taxon>
        <taxon>Wallemiomycetes</taxon>
        <taxon>Wallemiales</taxon>
        <taxon>Wallemiaceae</taxon>
        <taxon>Wallemia</taxon>
    </lineage>
</organism>
<dbReference type="GO" id="GO:0005507">
    <property type="term" value="F:copper ion binding"/>
    <property type="evidence" value="ECO:0007669"/>
    <property type="project" value="InterPro"/>
</dbReference>
<accession>A0AB74K8Q0</accession>
<feature type="domain" description="Cytochrome oxidase subunit II transmembrane region profile" evidence="16">
    <location>
        <begin position="15"/>
        <end position="111"/>
    </location>
</feature>
<evidence type="ECO:0000256" key="9">
    <source>
        <dbReference type="ARBA" id="ARBA00022989"/>
    </source>
</evidence>
<dbReference type="InterPro" id="IPR045187">
    <property type="entry name" value="CcO_II"/>
</dbReference>
<dbReference type="Gene3D" id="2.60.40.420">
    <property type="entry name" value="Cupredoxins - blue copper proteins"/>
    <property type="match status" value="1"/>
</dbReference>
<evidence type="ECO:0000256" key="3">
    <source>
        <dbReference type="ARBA" id="ARBA00015946"/>
    </source>
</evidence>
<evidence type="ECO:0000256" key="14">
    <source>
        <dbReference type="SAM" id="Phobius"/>
    </source>
</evidence>
<evidence type="ECO:0000313" key="17">
    <source>
        <dbReference type="EMBL" id="TIC56547.1"/>
    </source>
</evidence>
<dbReference type="PRINTS" id="PR01166">
    <property type="entry name" value="CYCOXIDASEII"/>
</dbReference>
<dbReference type="EMBL" id="SPRV01000173">
    <property type="protein sequence ID" value="TIC56547.1"/>
    <property type="molecule type" value="Genomic_DNA"/>
</dbReference>
<dbReference type="GO" id="GO:0004129">
    <property type="term" value="F:cytochrome-c oxidase activity"/>
    <property type="evidence" value="ECO:0007669"/>
    <property type="project" value="UniProtKB-EC"/>
</dbReference>
<feature type="transmembrane region" description="Helical" evidence="14">
    <location>
        <begin position="41"/>
        <end position="63"/>
    </location>
</feature>
<evidence type="ECO:0000256" key="5">
    <source>
        <dbReference type="ARBA" id="ARBA00022660"/>
    </source>
</evidence>
<evidence type="ECO:0000256" key="4">
    <source>
        <dbReference type="ARBA" id="ARBA00022448"/>
    </source>
</evidence>
<comment type="caution">
    <text evidence="17">The sequence shown here is derived from an EMBL/GenBank/DDBJ whole genome shotgun (WGS) entry which is preliminary data.</text>
</comment>
<evidence type="ECO:0000256" key="10">
    <source>
        <dbReference type="ARBA" id="ARBA00023128"/>
    </source>
</evidence>
<evidence type="ECO:0000256" key="11">
    <source>
        <dbReference type="ARBA" id="ARBA00023136"/>
    </source>
</evidence>
<evidence type="ECO:0000259" key="15">
    <source>
        <dbReference type="PROSITE" id="PS50857"/>
    </source>
</evidence>
<proteinExistence type="inferred from homology"/>
<keyword evidence="13" id="KW-0999">Mitochondrion inner membrane</keyword>
<comment type="subcellular location">
    <subcellularLocation>
        <location evidence="1 13">Mitochondrion inner membrane</location>
        <topology evidence="1 13">Multi-pass membrane protein</topology>
    </subcellularLocation>
</comment>
<keyword evidence="11 13" id="KW-0472">Membrane</keyword>
<dbReference type="SUPFAM" id="SSF81464">
    <property type="entry name" value="Cytochrome c oxidase subunit II-like, transmembrane region"/>
    <property type="match status" value="1"/>
</dbReference>
<keyword evidence="8 13" id="KW-0249">Electron transport</keyword>
<evidence type="ECO:0000256" key="6">
    <source>
        <dbReference type="ARBA" id="ARBA00022692"/>
    </source>
</evidence>
<comment type="cofactor">
    <cofactor evidence="13">
        <name>Cu cation</name>
        <dbReference type="ChEBI" id="CHEBI:23378"/>
    </cofactor>
    <text evidence="13">Binds a copper A center.</text>
</comment>
<evidence type="ECO:0000259" key="16">
    <source>
        <dbReference type="PROSITE" id="PS50999"/>
    </source>
</evidence>
<protein>
    <recommendedName>
        <fullName evidence="3 13">Cytochrome c oxidase subunit 2</fullName>
    </recommendedName>
</protein>
<dbReference type="PROSITE" id="PS50857">
    <property type="entry name" value="COX2_CUA"/>
    <property type="match status" value="1"/>
</dbReference>
<dbReference type="GO" id="GO:0042773">
    <property type="term" value="P:ATP synthesis coupled electron transport"/>
    <property type="evidence" value="ECO:0007669"/>
    <property type="project" value="TreeGrafter"/>
</dbReference>
<keyword evidence="10 13" id="KW-0496">Mitochondrion</keyword>
<feature type="domain" description="Cytochrome oxidase subunit II copper A binding" evidence="15">
    <location>
        <begin position="112"/>
        <end position="237"/>
    </location>
</feature>
<evidence type="ECO:0000256" key="7">
    <source>
        <dbReference type="ARBA" id="ARBA00022967"/>
    </source>
</evidence>
<dbReference type="InterPro" id="IPR011759">
    <property type="entry name" value="Cyt_c_oxidase_su2_TM_dom"/>
</dbReference>
<dbReference type="SUPFAM" id="SSF49503">
    <property type="entry name" value="Cupredoxins"/>
    <property type="match status" value="1"/>
</dbReference>
<keyword evidence="9 14" id="KW-1133">Transmembrane helix</keyword>
<name>A0AB74K8Q0_9BASI</name>
<dbReference type="Proteomes" id="UP000305362">
    <property type="component" value="Unassembled WGS sequence"/>
</dbReference>
<dbReference type="Pfam" id="PF02790">
    <property type="entry name" value="COX2_TM"/>
    <property type="match status" value="1"/>
</dbReference>
<dbReference type="Pfam" id="PF00116">
    <property type="entry name" value="COX2"/>
    <property type="match status" value="1"/>
</dbReference>
<dbReference type="InterPro" id="IPR036257">
    <property type="entry name" value="Cyt_c_oxidase_su2_TM_sf"/>
</dbReference>
<dbReference type="AlphaFoldDB" id="A0AB74K8Q0"/>
<keyword evidence="5 13" id="KW-0679">Respiratory chain</keyword>
<keyword evidence="7" id="KW-1278">Translocase</keyword>
<keyword evidence="6 13" id="KW-0812">Transmembrane</keyword>
<evidence type="ECO:0000256" key="12">
    <source>
        <dbReference type="ARBA" id="ARBA00049512"/>
    </source>
</evidence>